<gene>
    <name evidence="1" type="ORF">DVH24_008269</name>
</gene>
<evidence type="ECO:0000313" key="2">
    <source>
        <dbReference type="Proteomes" id="UP000290289"/>
    </source>
</evidence>
<sequence>MMKLIRSLHIYGLDERKRNEVERELVFKENESYVELPTEPLLLLIKFPASQVLQGHVKEEDNEDHNILDPNGGDQLLINVLITKSSNMISIPCQLYHGLDKI</sequence>
<dbReference type="EMBL" id="RDQH01000332">
    <property type="protein sequence ID" value="RXH95769.1"/>
    <property type="molecule type" value="Genomic_DNA"/>
</dbReference>
<organism evidence="1 2">
    <name type="scientific">Malus domestica</name>
    <name type="common">Apple</name>
    <name type="synonym">Pyrus malus</name>
    <dbReference type="NCBI Taxonomy" id="3750"/>
    <lineage>
        <taxon>Eukaryota</taxon>
        <taxon>Viridiplantae</taxon>
        <taxon>Streptophyta</taxon>
        <taxon>Embryophyta</taxon>
        <taxon>Tracheophyta</taxon>
        <taxon>Spermatophyta</taxon>
        <taxon>Magnoliopsida</taxon>
        <taxon>eudicotyledons</taxon>
        <taxon>Gunneridae</taxon>
        <taxon>Pentapetalae</taxon>
        <taxon>rosids</taxon>
        <taxon>fabids</taxon>
        <taxon>Rosales</taxon>
        <taxon>Rosaceae</taxon>
        <taxon>Amygdaloideae</taxon>
        <taxon>Maleae</taxon>
        <taxon>Malus</taxon>
    </lineage>
</organism>
<protein>
    <submittedName>
        <fullName evidence="1">Uncharacterized protein</fullName>
    </submittedName>
</protein>
<proteinExistence type="predicted"/>
<keyword evidence="2" id="KW-1185">Reference proteome</keyword>
<dbReference type="Proteomes" id="UP000290289">
    <property type="component" value="Chromosome 6"/>
</dbReference>
<evidence type="ECO:0000313" key="1">
    <source>
        <dbReference type="EMBL" id="RXH95769.1"/>
    </source>
</evidence>
<reference evidence="1 2" key="1">
    <citation type="submission" date="2018-10" db="EMBL/GenBank/DDBJ databases">
        <title>A high-quality apple genome assembly.</title>
        <authorList>
            <person name="Hu J."/>
        </authorList>
    </citation>
    <scope>NUCLEOTIDE SEQUENCE [LARGE SCALE GENOMIC DNA]</scope>
    <source>
        <strain evidence="2">cv. HFTH1</strain>
        <tissue evidence="1">Young leaf</tissue>
    </source>
</reference>
<accession>A0A498JIP8</accession>
<comment type="caution">
    <text evidence="1">The sequence shown here is derived from an EMBL/GenBank/DDBJ whole genome shotgun (WGS) entry which is preliminary data.</text>
</comment>
<name>A0A498JIP8_MALDO</name>
<dbReference type="AlphaFoldDB" id="A0A498JIP8"/>